<keyword evidence="5" id="KW-0479">Metal-binding</keyword>
<feature type="domain" description="Sodium channel modifier 1 acidic C-terminal" evidence="13">
    <location>
        <begin position="206"/>
        <end position="251"/>
    </location>
</feature>
<dbReference type="InterPro" id="IPR031622">
    <property type="entry name" value="Znf-SCNM1"/>
</dbReference>
<dbReference type="InterPro" id="IPR033570">
    <property type="entry name" value="SCNM1"/>
</dbReference>
<evidence type="ECO:0000256" key="2">
    <source>
        <dbReference type="ARBA" id="ARBA00004642"/>
    </source>
</evidence>
<dbReference type="GO" id="GO:0008380">
    <property type="term" value="P:RNA splicing"/>
    <property type="evidence" value="ECO:0007669"/>
    <property type="project" value="UniProtKB-KW"/>
</dbReference>
<name>A0A1B6DFC2_9HEMI</name>
<evidence type="ECO:0000259" key="12">
    <source>
        <dbReference type="Pfam" id="PF15803"/>
    </source>
</evidence>
<evidence type="ECO:0000313" key="14">
    <source>
        <dbReference type="EMBL" id="JAS24367.1"/>
    </source>
</evidence>
<evidence type="ECO:0000256" key="11">
    <source>
        <dbReference type="SAM" id="MobiDB-lite"/>
    </source>
</evidence>
<protein>
    <recommendedName>
        <fullName evidence="3">Sodium channel modifier 1</fullName>
    </recommendedName>
</protein>
<keyword evidence="6" id="KW-0747">Spliceosome</keyword>
<keyword evidence="8" id="KW-0862">Zinc</keyword>
<dbReference type="GO" id="GO:0008270">
    <property type="term" value="F:zinc ion binding"/>
    <property type="evidence" value="ECO:0007669"/>
    <property type="project" value="UniProtKB-KW"/>
</dbReference>
<feature type="compositionally biased region" description="Basic and acidic residues" evidence="11">
    <location>
        <begin position="227"/>
        <end position="236"/>
    </location>
</feature>
<dbReference type="AlphaFoldDB" id="A0A1B6DFC2"/>
<comment type="subcellular location">
    <subcellularLocation>
        <location evidence="1">Nucleus speckle</location>
    </subcellularLocation>
    <subcellularLocation>
        <location evidence="2">Nucleus</location>
        <location evidence="2">Nucleoplasm</location>
    </subcellularLocation>
</comment>
<dbReference type="GO" id="GO:0006397">
    <property type="term" value="P:mRNA processing"/>
    <property type="evidence" value="ECO:0007669"/>
    <property type="project" value="UniProtKB-KW"/>
</dbReference>
<dbReference type="InterPro" id="IPR031625">
    <property type="entry name" value="SCNM1_acidic"/>
</dbReference>
<keyword evidence="10" id="KW-0539">Nucleus</keyword>
<evidence type="ECO:0000259" key="13">
    <source>
        <dbReference type="Pfam" id="PF15805"/>
    </source>
</evidence>
<sequence length="251" mass="29025">MSKDLTKQLNNQRVRQMLVEYIPENEAKLLSNGKLTCLICQHRPIFDCIRTLTQHRVGKKHVAELELYLKCKSEHDYQKLKMKQKNFLTSKIMVKKKFVPKYLKRNTVLSLPSLRIEPQKSSGEHLLKIEELNLVKPTAASQVRQYLKSISRRNQFGKVMETAKDSYGVNLSSKICNKLGNQAQKTVISLDSGSKRKVEDTKTRSVRNSSIAEQELRLRMSGWIKDSSDNWIKDPNAEFDSDEEECPQLQN</sequence>
<accession>A0A1B6DFC2</accession>
<reference evidence="14" key="1">
    <citation type="submission" date="2015-12" db="EMBL/GenBank/DDBJ databases">
        <title>De novo transcriptome assembly of four potential Pierce s Disease insect vectors from Arizona vineyards.</title>
        <authorList>
            <person name="Tassone E.E."/>
        </authorList>
    </citation>
    <scope>NUCLEOTIDE SEQUENCE</scope>
</reference>
<keyword evidence="7" id="KW-0863">Zinc-finger</keyword>
<proteinExistence type="predicted"/>
<organism evidence="14">
    <name type="scientific">Clastoptera arizonana</name>
    <name type="common">Arizona spittle bug</name>
    <dbReference type="NCBI Taxonomy" id="38151"/>
    <lineage>
        <taxon>Eukaryota</taxon>
        <taxon>Metazoa</taxon>
        <taxon>Ecdysozoa</taxon>
        <taxon>Arthropoda</taxon>
        <taxon>Hexapoda</taxon>
        <taxon>Insecta</taxon>
        <taxon>Pterygota</taxon>
        <taxon>Neoptera</taxon>
        <taxon>Paraneoptera</taxon>
        <taxon>Hemiptera</taxon>
        <taxon>Auchenorrhyncha</taxon>
        <taxon>Cercopoidea</taxon>
        <taxon>Clastopteridae</taxon>
        <taxon>Clastoptera</taxon>
    </lineage>
</organism>
<evidence type="ECO:0000256" key="5">
    <source>
        <dbReference type="ARBA" id="ARBA00022723"/>
    </source>
</evidence>
<evidence type="ECO:0000256" key="6">
    <source>
        <dbReference type="ARBA" id="ARBA00022728"/>
    </source>
</evidence>
<evidence type="ECO:0000256" key="7">
    <source>
        <dbReference type="ARBA" id="ARBA00022771"/>
    </source>
</evidence>
<dbReference type="GO" id="GO:0005681">
    <property type="term" value="C:spliceosomal complex"/>
    <property type="evidence" value="ECO:0007669"/>
    <property type="project" value="UniProtKB-KW"/>
</dbReference>
<dbReference type="PANTHER" id="PTHR32297:SF1">
    <property type="entry name" value="SODIUM CHANNEL MODIFIER 1"/>
    <property type="match status" value="1"/>
</dbReference>
<dbReference type="EMBL" id="GEDC01012931">
    <property type="protein sequence ID" value="JAS24367.1"/>
    <property type="molecule type" value="Transcribed_RNA"/>
</dbReference>
<dbReference type="Pfam" id="PF15803">
    <property type="entry name" value="zf-SCNM1"/>
    <property type="match status" value="1"/>
</dbReference>
<dbReference type="Pfam" id="PF15805">
    <property type="entry name" value="SCNM1_acidic"/>
    <property type="match status" value="1"/>
</dbReference>
<dbReference type="PANTHER" id="PTHR32297">
    <property type="entry name" value="SODIUM CHANNEL MODIFIER 1"/>
    <property type="match status" value="1"/>
</dbReference>
<evidence type="ECO:0000256" key="1">
    <source>
        <dbReference type="ARBA" id="ARBA00004324"/>
    </source>
</evidence>
<evidence type="ECO:0000256" key="4">
    <source>
        <dbReference type="ARBA" id="ARBA00022664"/>
    </source>
</evidence>
<keyword evidence="4" id="KW-0507">mRNA processing</keyword>
<evidence type="ECO:0000256" key="3">
    <source>
        <dbReference type="ARBA" id="ARBA00020620"/>
    </source>
</evidence>
<feature type="compositionally biased region" description="Acidic residues" evidence="11">
    <location>
        <begin position="237"/>
        <end position="251"/>
    </location>
</feature>
<evidence type="ECO:0000256" key="10">
    <source>
        <dbReference type="ARBA" id="ARBA00023242"/>
    </source>
</evidence>
<feature type="domain" description="Sodium channel modifier 1 zinc-finger" evidence="12">
    <location>
        <begin position="37"/>
        <end position="63"/>
    </location>
</feature>
<evidence type="ECO:0000256" key="8">
    <source>
        <dbReference type="ARBA" id="ARBA00022833"/>
    </source>
</evidence>
<gene>
    <name evidence="14" type="ORF">g.8432</name>
</gene>
<evidence type="ECO:0000256" key="9">
    <source>
        <dbReference type="ARBA" id="ARBA00023187"/>
    </source>
</evidence>
<feature type="region of interest" description="Disordered" evidence="11">
    <location>
        <begin position="227"/>
        <end position="251"/>
    </location>
</feature>
<dbReference type="GO" id="GO:0016607">
    <property type="term" value="C:nuclear speck"/>
    <property type="evidence" value="ECO:0007669"/>
    <property type="project" value="UniProtKB-SubCell"/>
</dbReference>
<keyword evidence="9" id="KW-0508">mRNA splicing</keyword>